<keyword evidence="15" id="KW-1185">Reference proteome</keyword>
<keyword evidence="8 14" id="KW-0675">Receptor</keyword>
<dbReference type="AlphaFoldDB" id="A0A7D7QJR0"/>
<feature type="domain" description="TonB-dependent receptor plug" evidence="13">
    <location>
        <begin position="98"/>
        <end position="206"/>
    </location>
</feature>
<sequence>MSTSRIVTYCEFFSKIFVFTAIYGIVCGRNVAIANQVAQISEFPKYEGSARDLQPVAQVTPENTPASTTGTEPDIELTVIDKLLNEPVFSPFRREGTVKDSTRPVYVITGEEMEAQGARTVKEALRFLPGILGDGTVGTEVNALSGQFIRGSNIGQVLILLDGRPINNLGGGGFDLSEFTTNNIERVEVLPGGGSTLYGSDAIGGVINIVTRRPTEKVTTEAKVNIGAYGLNQQSIQNSGKAGAISWVVGYNRTQAENNYPFTIPEANFTGTRTNNDALFNNFNVKLEADLGTRNTLSLSTLYLSKEQGVPGGVAIPEPQFGQGFFNSLTDNNRKYTDQVLTDLTWNSKLGNGNDSLLTARVYTDFLNTRFDNRSGALSSQNRFDSNQVSYGIQTTHSWNLTKNQILVYGFDYRNANVRNTIFNYGTNVNRENYDNGISQGAIFAKYENNLTSSFSINLGVRQDFSSLVNGSFTSPSVGTKLAISDSTTLRANYIRNFRAPTIANLFNNNPTNIGNPELKPEKGDSFDIGIDQKLGNIGLLRLTFFSNTVSDTIAFKRLTPPVNGNTGTFENIGLVRTTGIEASLNLQLAKNIYAFANYTANDPRILESSNPAEVDKELRFAGADKLNLGVSYENPQGWYLGLLMNSLNGYPTNNDNTEFLSGYTTLDFKMRVPLNDSLILTSSVDNIFNQRYQLFPGFPDGGRVFQVGLSSRF</sequence>
<dbReference type="Pfam" id="PF00593">
    <property type="entry name" value="TonB_dep_Rec_b-barrel"/>
    <property type="match status" value="1"/>
</dbReference>
<dbReference type="Gene3D" id="2.40.170.20">
    <property type="entry name" value="TonB-dependent receptor, beta-barrel domain"/>
    <property type="match status" value="1"/>
</dbReference>
<evidence type="ECO:0000259" key="13">
    <source>
        <dbReference type="Pfam" id="PF07715"/>
    </source>
</evidence>
<dbReference type="SUPFAM" id="SSF56935">
    <property type="entry name" value="Porins"/>
    <property type="match status" value="1"/>
</dbReference>
<evidence type="ECO:0000256" key="10">
    <source>
        <dbReference type="PROSITE-ProRule" id="PRU01360"/>
    </source>
</evidence>
<feature type="domain" description="TonB-dependent receptor-like beta-barrel" evidence="12">
    <location>
        <begin position="290"/>
        <end position="688"/>
    </location>
</feature>
<dbReference type="InterPro" id="IPR037066">
    <property type="entry name" value="Plug_dom_sf"/>
</dbReference>
<dbReference type="KEGG" id="ned:HUN01_01515"/>
<gene>
    <name evidence="14" type="ORF">HUN01_01515</name>
</gene>
<geneLocation type="plasmid" evidence="15">
    <name>pne_5</name>
</geneLocation>
<keyword evidence="5" id="KW-0732">Signal</keyword>
<keyword evidence="7 10" id="KW-0472">Membrane</keyword>
<name>A0A7D7QJR0_9NOSO</name>
<evidence type="ECO:0000256" key="6">
    <source>
        <dbReference type="ARBA" id="ARBA00023077"/>
    </source>
</evidence>
<dbReference type="RefSeq" id="WP_181927361.1">
    <property type="nucleotide sequence ID" value="NZ_CP054697.1"/>
</dbReference>
<dbReference type="CDD" id="cd01347">
    <property type="entry name" value="ligand_gated_channel"/>
    <property type="match status" value="1"/>
</dbReference>
<evidence type="ECO:0000256" key="5">
    <source>
        <dbReference type="ARBA" id="ARBA00022729"/>
    </source>
</evidence>
<keyword evidence="6 11" id="KW-0798">TonB box</keyword>
<evidence type="ECO:0000313" key="14">
    <source>
        <dbReference type="EMBL" id="QMS86325.1"/>
    </source>
</evidence>
<dbReference type="Proteomes" id="UP000514713">
    <property type="component" value="Plasmid pNe_5"/>
</dbReference>
<evidence type="ECO:0000259" key="12">
    <source>
        <dbReference type="Pfam" id="PF00593"/>
    </source>
</evidence>
<keyword evidence="2 10" id="KW-0813">Transport</keyword>
<comment type="subcellular location">
    <subcellularLocation>
        <location evidence="1 10">Cell outer membrane</location>
        <topology evidence="1 10">Multi-pass membrane protein</topology>
    </subcellularLocation>
</comment>
<comment type="similarity">
    <text evidence="10 11">Belongs to the TonB-dependent receptor family.</text>
</comment>
<dbReference type="PROSITE" id="PS52016">
    <property type="entry name" value="TONB_DEPENDENT_REC_3"/>
    <property type="match status" value="1"/>
</dbReference>
<keyword evidence="9 10" id="KW-0998">Cell outer membrane</keyword>
<dbReference type="InterPro" id="IPR000531">
    <property type="entry name" value="Beta-barrel_TonB"/>
</dbReference>
<dbReference type="InterPro" id="IPR039426">
    <property type="entry name" value="TonB-dep_rcpt-like"/>
</dbReference>
<dbReference type="GO" id="GO:0015344">
    <property type="term" value="F:siderophore uptake transmembrane transporter activity"/>
    <property type="evidence" value="ECO:0007669"/>
    <property type="project" value="TreeGrafter"/>
</dbReference>
<evidence type="ECO:0000256" key="11">
    <source>
        <dbReference type="RuleBase" id="RU003357"/>
    </source>
</evidence>
<dbReference type="EMBL" id="CP054697">
    <property type="protein sequence ID" value="QMS86325.1"/>
    <property type="molecule type" value="Genomic_DNA"/>
</dbReference>
<dbReference type="Gene3D" id="2.170.130.10">
    <property type="entry name" value="TonB-dependent receptor, plug domain"/>
    <property type="match status" value="1"/>
</dbReference>
<evidence type="ECO:0000256" key="1">
    <source>
        <dbReference type="ARBA" id="ARBA00004571"/>
    </source>
</evidence>
<reference evidence="15" key="1">
    <citation type="submission" date="2020-06" db="EMBL/GenBank/DDBJ databases">
        <title>Nostoc edaphicum CCNP1411 genome.</title>
        <authorList>
            <person name="Fidor A."/>
            <person name="Grabski M."/>
            <person name="Gawor J."/>
            <person name="Gromadka R."/>
            <person name="Wegrzyn G."/>
            <person name="Mazur-Marzec H."/>
        </authorList>
    </citation>
    <scope>NUCLEOTIDE SEQUENCE [LARGE SCALE GENOMIC DNA]</scope>
    <source>
        <strain evidence="15">CCNP1411</strain>
        <plasmid evidence="15">pne_5</plasmid>
    </source>
</reference>
<evidence type="ECO:0000256" key="9">
    <source>
        <dbReference type="ARBA" id="ARBA00023237"/>
    </source>
</evidence>
<accession>A0A7D7QJR0</accession>
<evidence type="ECO:0000256" key="8">
    <source>
        <dbReference type="ARBA" id="ARBA00023170"/>
    </source>
</evidence>
<evidence type="ECO:0000313" key="15">
    <source>
        <dbReference type="Proteomes" id="UP000514713"/>
    </source>
</evidence>
<proteinExistence type="inferred from homology"/>
<dbReference type="Pfam" id="PF07715">
    <property type="entry name" value="Plug"/>
    <property type="match status" value="1"/>
</dbReference>
<organism evidence="14 15">
    <name type="scientific">Nostoc edaphicum CCNP1411</name>
    <dbReference type="NCBI Taxonomy" id="1472755"/>
    <lineage>
        <taxon>Bacteria</taxon>
        <taxon>Bacillati</taxon>
        <taxon>Cyanobacteriota</taxon>
        <taxon>Cyanophyceae</taxon>
        <taxon>Nostocales</taxon>
        <taxon>Nostocaceae</taxon>
        <taxon>Nostoc</taxon>
    </lineage>
</organism>
<evidence type="ECO:0000256" key="4">
    <source>
        <dbReference type="ARBA" id="ARBA00022692"/>
    </source>
</evidence>
<dbReference type="GO" id="GO:0044718">
    <property type="term" value="P:siderophore transmembrane transport"/>
    <property type="evidence" value="ECO:0007669"/>
    <property type="project" value="TreeGrafter"/>
</dbReference>
<evidence type="ECO:0000256" key="7">
    <source>
        <dbReference type="ARBA" id="ARBA00023136"/>
    </source>
</evidence>
<dbReference type="PANTHER" id="PTHR30069:SF29">
    <property type="entry name" value="HEMOGLOBIN AND HEMOGLOBIN-HAPTOGLOBIN-BINDING PROTEIN 1-RELATED"/>
    <property type="match status" value="1"/>
</dbReference>
<keyword evidence="4 10" id="KW-0812">Transmembrane</keyword>
<dbReference type="GO" id="GO:0009279">
    <property type="term" value="C:cell outer membrane"/>
    <property type="evidence" value="ECO:0007669"/>
    <property type="project" value="UniProtKB-SubCell"/>
</dbReference>
<dbReference type="InterPro" id="IPR036942">
    <property type="entry name" value="Beta-barrel_TonB_sf"/>
</dbReference>
<protein>
    <submittedName>
        <fullName evidence="14">TonB-dependent receptor</fullName>
    </submittedName>
</protein>
<keyword evidence="14" id="KW-0614">Plasmid</keyword>
<keyword evidence="3 10" id="KW-1134">Transmembrane beta strand</keyword>
<dbReference type="PANTHER" id="PTHR30069">
    <property type="entry name" value="TONB-DEPENDENT OUTER MEMBRANE RECEPTOR"/>
    <property type="match status" value="1"/>
</dbReference>
<evidence type="ECO:0000256" key="3">
    <source>
        <dbReference type="ARBA" id="ARBA00022452"/>
    </source>
</evidence>
<evidence type="ECO:0000256" key="2">
    <source>
        <dbReference type="ARBA" id="ARBA00022448"/>
    </source>
</evidence>
<dbReference type="InterPro" id="IPR012910">
    <property type="entry name" value="Plug_dom"/>
</dbReference>